<dbReference type="GO" id="GO:0004930">
    <property type="term" value="F:G protein-coupled receptor activity"/>
    <property type="evidence" value="ECO:0007669"/>
    <property type="project" value="UniProtKB-KW"/>
</dbReference>
<evidence type="ECO:0000256" key="2">
    <source>
        <dbReference type="ARBA" id="ARBA00022692"/>
    </source>
</evidence>
<dbReference type="SUPFAM" id="SSF81321">
    <property type="entry name" value="Family A G protein-coupled receptor-like"/>
    <property type="match status" value="1"/>
</dbReference>
<organism evidence="10 11">
    <name type="scientific">Acanthaster planci</name>
    <name type="common">Crown-of-thorns starfish</name>
    <dbReference type="NCBI Taxonomy" id="133434"/>
    <lineage>
        <taxon>Eukaryota</taxon>
        <taxon>Metazoa</taxon>
        <taxon>Echinodermata</taxon>
        <taxon>Eleutherozoa</taxon>
        <taxon>Asterozoa</taxon>
        <taxon>Asteroidea</taxon>
        <taxon>Valvatacea</taxon>
        <taxon>Valvatida</taxon>
        <taxon>Acanthasteridae</taxon>
        <taxon>Acanthaster</taxon>
    </lineage>
</organism>
<accession>A0A8B7XIA4</accession>
<feature type="transmembrane region" description="Helical" evidence="8">
    <location>
        <begin position="26"/>
        <end position="50"/>
    </location>
</feature>
<protein>
    <submittedName>
        <fullName evidence="11">Neuromedin-U receptor 2-like</fullName>
    </submittedName>
</protein>
<evidence type="ECO:0000256" key="3">
    <source>
        <dbReference type="ARBA" id="ARBA00022989"/>
    </source>
</evidence>
<evidence type="ECO:0000256" key="6">
    <source>
        <dbReference type="ARBA" id="ARBA00023170"/>
    </source>
</evidence>
<feature type="transmembrane region" description="Helical" evidence="8">
    <location>
        <begin position="262"/>
        <end position="288"/>
    </location>
</feature>
<evidence type="ECO:0000256" key="5">
    <source>
        <dbReference type="ARBA" id="ARBA00023136"/>
    </source>
</evidence>
<evidence type="ECO:0000256" key="7">
    <source>
        <dbReference type="ARBA" id="ARBA00023224"/>
    </source>
</evidence>
<dbReference type="Gene3D" id="1.20.1070.10">
    <property type="entry name" value="Rhodopsin 7-helix transmembrane proteins"/>
    <property type="match status" value="1"/>
</dbReference>
<sequence>MECKGREYNISNDDVFAMPHPTSETIMTTVVLPLIAVLGVLSNSAFIFVVSRLPHMRTPTNYYLVSLAVADTMDICGGVMDKLVLFLSSPLINDQYGYGGTAGCMVATFITNTSYFTTLFLICLVSLEKFYAVCHPLRVVRGRSGRRAVRAIACACLVAVLLSLTFLPTCGVKIEYCLRWPNGNEGGDFPLFLIAYVAPYDWLESYMLLCRTSPFFVTLVANFVFYIQIIHALGRQVAAMESHGQAHVRAGPYARNMAARMLVVTGVAYFVLLAPFEVTQLCFLIGYFRGDVYVLDEHQAFVLVQVVRIFSYINSAINPFIYGVINRKYKEAYKLAFRCKRQ</sequence>
<dbReference type="PANTHER" id="PTHR24243">
    <property type="entry name" value="G-PROTEIN COUPLED RECEPTOR"/>
    <property type="match status" value="1"/>
</dbReference>
<evidence type="ECO:0000313" key="10">
    <source>
        <dbReference type="Proteomes" id="UP000694845"/>
    </source>
</evidence>
<keyword evidence="7" id="KW-0807">Transducer</keyword>
<dbReference type="Proteomes" id="UP000694845">
    <property type="component" value="Unplaced"/>
</dbReference>
<keyword evidence="4" id="KW-0297">G-protein coupled receptor</keyword>
<dbReference type="RefSeq" id="XP_022079665.1">
    <property type="nucleotide sequence ID" value="XM_022223973.1"/>
</dbReference>
<feature type="transmembrane region" description="Helical" evidence="8">
    <location>
        <begin position="215"/>
        <end position="233"/>
    </location>
</feature>
<evidence type="ECO:0000313" key="11">
    <source>
        <dbReference type="RefSeq" id="XP_022079665.1"/>
    </source>
</evidence>
<dbReference type="KEGG" id="aplc:110973282"/>
<feature type="domain" description="G-protein coupled receptors family 1 profile" evidence="9">
    <location>
        <begin position="42"/>
        <end position="322"/>
    </location>
</feature>
<gene>
    <name evidence="11" type="primary">LOC110973282</name>
</gene>
<feature type="transmembrane region" description="Helical" evidence="8">
    <location>
        <begin position="300"/>
        <end position="325"/>
    </location>
</feature>
<keyword evidence="10" id="KW-1185">Reference proteome</keyword>
<feature type="transmembrane region" description="Helical" evidence="8">
    <location>
        <begin position="62"/>
        <end position="80"/>
    </location>
</feature>
<keyword evidence="5 8" id="KW-0472">Membrane</keyword>
<dbReference type="PRINTS" id="PR00237">
    <property type="entry name" value="GPCRRHODOPSN"/>
</dbReference>
<dbReference type="InterPro" id="IPR000276">
    <property type="entry name" value="GPCR_Rhodpsn"/>
</dbReference>
<dbReference type="Pfam" id="PF00001">
    <property type="entry name" value="7tm_1"/>
    <property type="match status" value="1"/>
</dbReference>
<feature type="transmembrane region" description="Helical" evidence="8">
    <location>
        <begin position="148"/>
        <end position="167"/>
    </location>
</feature>
<dbReference type="PROSITE" id="PS50262">
    <property type="entry name" value="G_PROTEIN_RECEP_F1_2"/>
    <property type="match status" value="1"/>
</dbReference>
<dbReference type="OrthoDB" id="5950040at2759"/>
<evidence type="ECO:0000256" key="1">
    <source>
        <dbReference type="ARBA" id="ARBA00004141"/>
    </source>
</evidence>
<dbReference type="PANTHER" id="PTHR24243:SF208">
    <property type="entry name" value="PYROKININ-1 RECEPTOR"/>
    <property type="match status" value="1"/>
</dbReference>
<keyword evidence="6" id="KW-0675">Receptor</keyword>
<keyword evidence="2 8" id="KW-0812">Transmembrane</keyword>
<name>A0A8B7XIA4_ACAPL</name>
<proteinExistence type="predicted"/>
<evidence type="ECO:0000256" key="8">
    <source>
        <dbReference type="SAM" id="Phobius"/>
    </source>
</evidence>
<dbReference type="InterPro" id="IPR017452">
    <property type="entry name" value="GPCR_Rhodpsn_7TM"/>
</dbReference>
<evidence type="ECO:0000259" key="9">
    <source>
        <dbReference type="PROSITE" id="PS50262"/>
    </source>
</evidence>
<feature type="transmembrane region" description="Helical" evidence="8">
    <location>
        <begin position="100"/>
        <end position="127"/>
    </location>
</feature>
<dbReference type="OMA" id="WERFCAV"/>
<evidence type="ECO:0000256" key="4">
    <source>
        <dbReference type="ARBA" id="ARBA00023040"/>
    </source>
</evidence>
<dbReference type="CDD" id="cd00637">
    <property type="entry name" value="7tm_classA_rhodopsin-like"/>
    <property type="match status" value="1"/>
</dbReference>
<dbReference type="AlphaFoldDB" id="A0A8B7XIA4"/>
<keyword evidence="3 8" id="KW-1133">Transmembrane helix</keyword>
<comment type="subcellular location">
    <subcellularLocation>
        <location evidence="1">Membrane</location>
        <topology evidence="1">Multi-pass membrane protein</topology>
    </subcellularLocation>
</comment>
<reference evidence="11" key="1">
    <citation type="submission" date="2025-08" db="UniProtKB">
        <authorList>
            <consortium name="RefSeq"/>
        </authorList>
    </citation>
    <scope>IDENTIFICATION</scope>
</reference>
<dbReference type="GeneID" id="110973282"/>
<dbReference type="GO" id="GO:0005886">
    <property type="term" value="C:plasma membrane"/>
    <property type="evidence" value="ECO:0007669"/>
    <property type="project" value="TreeGrafter"/>
</dbReference>